<keyword evidence="2" id="KW-0464">Manganese</keyword>
<keyword evidence="1 3" id="KW-0378">Hydrolase</keyword>
<dbReference type="Pfam" id="PF01546">
    <property type="entry name" value="Peptidase_M20"/>
    <property type="match status" value="1"/>
</dbReference>
<protein>
    <submittedName>
        <fullName evidence="3">Amidohydrolase</fullName>
    </submittedName>
</protein>
<dbReference type="Gene3D" id="3.40.630.10">
    <property type="entry name" value="Zn peptidases"/>
    <property type="match status" value="1"/>
</dbReference>
<dbReference type="GO" id="GO:0046872">
    <property type="term" value="F:metal ion binding"/>
    <property type="evidence" value="ECO:0007669"/>
    <property type="project" value="UniProtKB-KW"/>
</dbReference>
<dbReference type="PANTHER" id="PTHR11014">
    <property type="entry name" value="PEPTIDASE M20 FAMILY MEMBER"/>
    <property type="match status" value="1"/>
</dbReference>
<evidence type="ECO:0000256" key="2">
    <source>
        <dbReference type="PIRSR" id="PIRSR005962-1"/>
    </source>
</evidence>
<evidence type="ECO:0000313" key="3">
    <source>
        <dbReference type="EMBL" id="SHG26927.1"/>
    </source>
</evidence>
<sequence length="427" mass="48361">MKQILLALLILIFSTQQILYGQKAKNNINIQESIKLETDKIFDKLVQIRRDFHENPELAGKEKKTQEVVKKYLLDLGLQVETDIYGYGLVGILKSDKKGKNIAWRTDMDALPNDFPDKSDFKSKVKGVQHGCGHDVHLAVALGIAEVLAKHKKSLQGTIYFIFQPEEETFKGAKAIVENKKFAQFKLDEIYALHVTALPAGQIMVKPNEMYAYQKEIGIQFKNALSNEEVKDLSAKIRKSLVRTINSSKPWEIQSILDPKIGLTNPNTIFKDYLIADENFRSYSKNDTFRLNAEIYETDASRVKNIIPAVEQVIKDNNLSSQLLSVSFIKENPTVLNHPDLTSNSVNTLENIYGKGFVTADYGQIPYFNDDFAYFQQKVPGVYFLLGGSNFEKGIIAMNHTPNFEVDEECIRAGVKVFSSLLFERGK</sequence>
<dbReference type="InterPro" id="IPR002933">
    <property type="entry name" value="Peptidase_M20"/>
</dbReference>
<feature type="binding site" evidence="2">
    <location>
        <position position="194"/>
    </location>
    <ligand>
        <name>Mn(2+)</name>
        <dbReference type="ChEBI" id="CHEBI:29035"/>
        <label>2</label>
    </ligand>
</feature>
<organism evidence="3 4">
    <name type="scientific">Flavobacterium johnsoniae</name>
    <name type="common">Cytophaga johnsonae</name>
    <dbReference type="NCBI Taxonomy" id="986"/>
    <lineage>
        <taxon>Bacteria</taxon>
        <taxon>Pseudomonadati</taxon>
        <taxon>Bacteroidota</taxon>
        <taxon>Flavobacteriia</taxon>
        <taxon>Flavobacteriales</taxon>
        <taxon>Flavobacteriaceae</taxon>
        <taxon>Flavobacterium</taxon>
    </lineage>
</organism>
<feature type="binding site" evidence="2">
    <location>
        <position position="132"/>
    </location>
    <ligand>
        <name>Mn(2+)</name>
        <dbReference type="ChEBI" id="CHEBI:29035"/>
        <label>2</label>
    </ligand>
</feature>
<dbReference type="PANTHER" id="PTHR11014:SF98">
    <property type="entry name" value="N-ACETYLDIAMINOPIMELATE DEACETYLASE"/>
    <property type="match status" value="1"/>
</dbReference>
<proteinExistence type="predicted"/>
<keyword evidence="2" id="KW-0479">Metal-binding</keyword>
<dbReference type="GO" id="GO:0050118">
    <property type="term" value="F:N-acetyldiaminopimelate deacetylase activity"/>
    <property type="evidence" value="ECO:0007669"/>
    <property type="project" value="TreeGrafter"/>
</dbReference>
<reference evidence="3 4" key="1">
    <citation type="submission" date="2016-11" db="EMBL/GenBank/DDBJ databases">
        <authorList>
            <person name="Jaros S."/>
            <person name="Januszkiewicz K."/>
            <person name="Wedrychowicz H."/>
        </authorList>
    </citation>
    <scope>NUCLEOTIDE SEQUENCE [LARGE SCALE GENOMIC DNA]</scope>
    <source>
        <strain evidence="3 4">DSM 6792</strain>
    </source>
</reference>
<dbReference type="SUPFAM" id="SSF53187">
    <property type="entry name" value="Zn-dependent exopeptidases"/>
    <property type="match status" value="1"/>
</dbReference>
<feature type="binding site" evidence="2">
    <location>
        <position position="134"/>
    </location>
    <ligand>
        <name>Mn(2+)</name>
        <dbReference type="ChEBI" id="CHEBI:29035"/>
        <label>2</label>
    </ligand>
</feature>
<gene>
    <name evidence="3" type="ORF">SAMN05444388_10273</name>
</gene>
<dbReference type="InterPro" id="IPR017439">
    <property type="entry name" value="Amidohydrolase"/>
</dbReference>
<evidence type="ECO:0000313" key="4">
    <source>
        <dbReference type="Proteomes" id="UP000184112"/>
    </source>
</evidence>
<dbReference type="PIRSF" id="PIRSF005962">
    <property type="entry name" value="Pept_M20D_amidohydro"/>
    <property type="match status" value="1"/>
</dbReference>
<comment type="cofactor">
    <cofactor evidence="2">
        <name>Mn(2+)</name>
        <dbReference type="ChEBI" id="CHEBI:29035"/>
    </cofactor>
    <text evidence="2">The Mn(2+) ion enhances activity.</text>
</comment>
<dbReference type="Proteomes" id="UP000184112">
    <property type="component" value="Unassembled WGS sequence"/>
</dbReference>
<evidence type="ECO:0000256" key="1">
    <source>
        <dbReference type="ARBA" id="ARBA00022801"/>
    </source>
</evidence>
<name>A0A1M5IFA1_FLAJO</name>
<accession>A0A1M5IFA1</accession>
<dbReference type="AlphaFoldDB" id="A0A1M5IFA1"/>
<dbReference type="RefSeq" id="WP_073408384.1">
    <property type="nucleotide sequence ID" value="NZ_FQWH01000002.1"/>
</dbReference>
<dbReference type="GO" id="GO:0019877">
    <property type="term" value="P:diaminopimelate biosynthetic process"/>
    <property type="evidence" value="ECO:0007669"/>
    <property type="project" value="TreeGrafter"/>
</dbReference>
<feature type="binding site" evidence="2">
    <location>
        <position position="400"/>
    </location>
    <ligand>
        <name>Mn(2+)</name>
        <dbReference type="ChEBI" id="CHEBI:29035"/>
        <label>2</label>
    </ligand>
</feature>
<feature type="binding site" evidence="2">
    <location>
        <position position="168"/>
    </location>
    <ligand>
        <name>Mn(2+)</name>
        <dbReference type="ChEBI" id="CHEBI:29035"/>
        <label>2</label>
    </ligand>
</feature>
<dbReference type="NCBIfam" id="TIGR01891">
    <property type="entry name" value="amidohydrolases"/>
    <property type="match status" value="1"/>
</dbReference>
<dbReference type="EMBL" id="FQWH01000002">
    <property type="protein sequence ID" value="SHG26927.1"/>
    <property type="molecule type" value="Genomic_DNA"/>
</dbReference>
<dbReference type="Gene3D" id="3.30.70.360">
    <property type="match status" value="1"/>
</dbReference>